<dbReference type="PANTHER" id="PTHR31001">
    <property type="entry name" value="UNCHARACTERIZED TRANSCRIPTIONAL REGULATORY PROTEIN"/>
    <property type="match status" value="1"/>
</dbReference>
<sequence>MSAEDSSARRPSDSVDEAGTAKRKGGKKAKAVEDRVADDAGKPKPVLAKKSCAECRRMKAKCDRVFPCSNCRKRGCALACPDQDLSCMQGKRLVLASTEELHDRISELEAALALAQRQIDTSPHPLLAGENNESAIVGTESPLGRTSIKSEQLGAEDARRLSPTQRSSSHSSFVLRTPLPNEHFGDRGQQGRMAVENLLIDEGNIGTEGKREDDWVGENAAPALIVSLPVGNAATTEDSVDRQAILNRLRSIVRVLPDRETTQRQAERFWSQSTWYQNILRREEFEAIYESAVYSPSPSNPLTPHKLACVLMLLTLDTYFDVGGSQDNPLIGEYWGGVQKCFDTSFGWGASVAGVQALGLASLFVGFGWRGAGASNFYWLRQMTSAAQQLGLHKDPHPSISPTEQTFRRRVFHEAYTLDCLMSINHGQRTAIPHDSIEATYPDDNMPLCKLKYMYMGHVKRQVIEIGCAPES</sequence>
<comment type="caution">
    <text evidence="6">The sequence shown here is derived from an EMBL/GenBank/DDBJ whole genome shotgun (WGS) entry which is preliminary data.</text>
</comment>
<dbReference type="Gene3D" id="4.10.240.10">
    <property type="entry name" value="Zn(2)-C6 fungal-type DNA-binding domain"/>
    <property type="match status" value="1"/>
</dbReference>
<dbReference type="RefSeq" id="XP_052944628.1">
    <property type="nucleotide sequence ID" value="XM_053085622.1"/>
</dbReference>
<comment type="subcellular location">
    <subcellularLocation>
        <location evidence="1">Nucleus</location>
    </subcellularLocation>
</comment>
<dbReference type="CDD" id="cd00067">
    <property type="entry name" value="GAL4"/>
    <property type="match status" value="1"/>
</dbReference>
<dbReference type="GO" id="GO:0008270">
    <property type="term" value="F:zinc ion binding"/>
    <property type="evidence" value="ECO:0007669"/>
    <property type="project" value="InterPro"/>
</dbReference>
<organism evidence="6 7">
    <name type="scientific">Dioszegia hungarica</name>
    <dbReference type="NCBI Taxonomy" id="4972"/>
    <lineage>
        <taxon>Eukaryota</taxon>
        <taxon>Fungi</taxon>
        <taxon>Dikarya</taxon>
        <taxon>Basidiomycota</taxon>
        <taxon>Agaricomycotina</taxon>
        <taxon>Tremellomycetes</taxon>
        <taxon>Tremellales</taxon>
        <taxon>Bulleribasidiaceae</taxon>
        <taxon>Dioszegia</taxon>
    </lineage>
</organism>
<dbReference type="SMART" id="SM00066">
    <property type="entry name" value="GAL4"/>
    <property type="match status" value="1"/>
</dbReference>
<accession>A0AA38H725</accession>
<evidence type="ECO:0000313" key="7">
    <source>
        <dbReference type="Proteomes" id="UP001164286"/>
    </source>
</evidence>
<dbReference type="InterPro" id="IPR036864">
    <property type="entry name" value="Zn2-C6_fun-type_DNA-bd_sf"/>
</dbReference>
<feature type="compositionally biased region" description="Basic and acidic residues" evidence="4">
    <location>
        <begin position="30"/>
        <end position="42"/>
    </location>
</feature>
<dbReference type="InterPro" id="IPR001138">
    <property type="entry name" value="Zn2Cys6_DnaBD"/>
</dbReference>
<dbReference type="GeneID" id="77724823"/>
<feature type="compositionally biased region" description="Polar residues" evidence="4">
    <location>
        <begin position="162"/>
        <end position="174"/>
    </location>
</feature>
<feature type="compositionally biased region" description="Basic and acidic residues" evidence="4">
    <location>
        <begin position="1"/>
        <end position="13"/>
    </location>
</feature>
<dbReference type="Proteomes" id="UP001164286">
    <property type="component" value="Unassembled WGS sequence"/>
</dbReference>
<name>A0AA38H725_9TREE</name>
<dbReference type="AlphaFoldDB" id="A0AA38H725"/>
<feature type="non-terminal residue" evidence="6">
    <location>
        <position position="1"/>
    </location>
</feature>
<dbReference type="InterPro" id="IPR007219">
    <property type="entry name" value="XnlR_reg_dom"/>
</dbReference>
<dbReference type="Pfam" id="PF04082">
    <property type="entry name" value="Fungal_trans"/>
    <property type="match status" value="1"/>
</dbReference>
<dbReference type="PROSITE" id="PS00463">
    <property type="entry name" value="ZN2_CY6_FUNGAL_1"/>
    <property type="match status" value="1"/>
</dbReference>
<evidence type="ECO:0000256" key="3">
    <source>
        <dbReference type="ARBA" id="ARBA00023242"/>
    </source>
</evidence>
<proteinExistence type="predicted"/>
<dbReference type="Pfam" id="PF00172">
    <property type="entry name" value="Zn_clus"/>
    <property type="match status" value="1"/>
</dbReference>
<dbReference type="GO" id="GO:0000981">
    <property type="term" value="F:DNA-binding transcription factor activity, RNA polymerase II-specific"/>
    <property type="evidence" value="ECO:0007669"/>
    <property type="project" value="InterPro"/>
</dbReference>
<dbReference type="GO" id="GO:0005634">
    <property type="term" value="C:nucleus"/>
    <property type="evidence" value="ECO:0007669"/>
    <property type="project" value="UniProtKB-SubCell"/>
</dbReference>
<keyword evidence="7" id="KW-1185">Reference proteome</keyword>
<dbReference type="GO" id="GO:0006351">
    <property type="term" value="P:DNA-templated transcription"/>
    <property type="evidence" value="ECO:0007669"/>
    <property type="project" value="InterPro"/>
</dbReference>
<evidence type="ECO:0000259" key="5">
    <source>
        <dbReference type="PROSITE" id="PS50048"/>
    </source>
</evidence>
<gene>
    <name evidence="6" type="ORF">MKK02DRAFT_16378</name>
</gene>
<evidence type="ECO:0000313" key="6">
    <source>
        <dbReference type="EMBL" id="KAI9634851.1"/>
    </source>
</evidence>
<keyword evidence="3" id="KW-0539">Nucleus</keyword>
<evidence type="ECO:0000256" key="4">
    <source>
        <dbReference type="SAM" id="MobiDB-lite"/>
    </source>
</evidence>
<feature type="region of interest" description="Disordered" evidence="4">
    <location>
        <begin position="1"/>
        <end position="43"/>
    </location>
</feature>
<dbReference type="GO" id="GO:0003677">
    <property type="term" value="F:DNA binding"/>
    <property type="evidence" value="ECO:0007669"/>
    <property type="project" value="InterPro"/>
</dbReference>
<dbReference type="PANTHER" id="PTHR31001:SF56">
    <property type="entry name" value="ZN(2)-C6 FUNGAL-TYPE DOMAIN-CONTAINING PROTEIN"/>
    <property type="match status" value="1"/>
</dbReference>
<dbReference type="SMART" id="SM00906">
    <property type="entry name" value="Fungal_trans"/>
    <property type="match status" value="1"/>
</dbReference>
<keyword evidence="2" id="KW-0479">Metal-binding</keyword>
<feature type="domain" description="Zn(2)-C6 fungal-type" evidence="5">
    <location>
        <begin position="51"/>
        <end position="80"/>
    </location>
</feature>
<dbReference type="InterPro" id="IPR050613">
    <property type="entry name" value="Sec_Metabolite_Reg"/>
</dbReference>
<evidence type="ECO:0000256" key="2">
    <source>
        <dbReference type="ARBA" id="ARBA00022723"/>
    </source>
</evidence>
<dbReference type="CDD" id="cd12148">
    <property type="entry name" value="fungal_TF_MHR"/>
    <property type="match status" value="1"/>
</dbReference>
<evidence type="ECO:0000256" key="1">
    <source>
        <dbReference type="ARBA" id="ARBA00004123"/>
    </source>
</evidence>
<dbReference type="EMBL" id="JAKWFO010000006">
    <property type="protein sequence ID" value="KAI9634851.1"/>
    <property type="molecule type" value="Genomic_DNA"/>
</dbReference>
<reference evidence="6" key="1">
    <citation type="journal article" date="2022" name="G3 (Bethesda)">
        <title>High quality genome of the basidiomycete yeast Dioszegia hungarica PDD-24b-2 isolated from cloud water.</title>
        <authorList>
            <person name="Jarrige D."/>
            <person name="Haridas S."/>
            <person name="Bleykasten-Grosshans C."/>
            <person name="Joly M."/>
            <person name="Nadalig T."/>
            <person name="Sancelme M."/>
            <person name="Vuilleumier S."/>
            <person name="Grigoriev I.V."/>
            <person name="Amato P."/>
            <person name="Bringel F."/>
        </authorList>
    </citation>
    <scope>NUCLEOTIDE SEQUENCE</scope>
    <source>
        <strain evidence="6">PDD-24b-2</strain>
    </source>
</reference>
<dbReference type="PROSITE" id="PS50048">
    <property type="entry name" value="ZN2_CY6_FUNGAL_2"/>
    <property type="match status" value="1"/>
</dbReference>
<feature type="region of interest" description="Disordered" evidence="4">
    <location>
        <begin position="123"/>
        <end position="187"/>
    </location>
</feature>
<dbReference type="SUPFAM" id="SSF57701">
    <property type="entry name" value="Zn2/Cys6 DNA-binding domain"/>
    <property type="match status" value="1"/>
</dbReference>
<protein>
    <recommendedName>
        <fullName evidence="5">Zn(2)-C6 fungal-type domain-containing protein</fullName>
    </recommendedName>
</protein>